<dbReference type="GO" id="GO:0005741">
    <property type="term" value="C:mitochondrial outer membrane"/>
    <property type="evidence" value="ECO:0007669"/>
    <property type="project" value="TreeGrafter"/>
</dbReference>
<evidence type="ECO:0000256" key="1">
    <source>
        <dbReference type="ARBA" id="ARBA00004308"/>
    </source>
</evidence>
<keyword evidence="5" id="KW-1133">Transmembrane helix</keyword>
<dbReference type="InterPro" id="IPR046371">
    <property type="entry name" value="Bcl-2_BH1-3"/>
</dbReference>
<dbReference type="GO" id="GO:0042981">
    <property type="term" value="P:regulation of apoptotic process"/>
    <property type="evidence" value="ECO:0007669"/>
    <property type="project" value="InterPro"/>
</dbReference>
<dbReference type="EMBL" id="KX279941">
    <property type="protein sequence ID" value="APY24039.1"/>
    <property type="molecule type" value="mRNA"/>
</dbReference>
<dbReference type="PROSITE" id="PS50062">
    <property type="entry name" value="BCL2_FAMILY"/>
    <property type="match status" value="1"/>
</dbReference>
<dbReference type="PRINTS" id="PR01862">
    <property type="entry name" value="BCL2FAMILY"/>
</dbReference>
<protein>
    <submittedName>
        <fullName evidence="8">Bcl-2</fullName>
    </submittedName>
</protein>
<evidence type="ECO:0000256" key="3">
    <source>
        <dbReference type="ARBA" id="ARBA00022692"/>
    </source>
</evidence>
<dbReference type="GO" id="GO:0051400">
    <property type="term" value="F:BH domain binding"/>
    <property type="evidence" value="ECO:0007669"/>
    <property type="project" value="TreeGrafter"/>
</dbReference>
<dbReference type="InterPro" id="IPR002475">
    <property type="entry name" value="Bcl2-like"/>
</dbReference>
<evidence type="ECO:0000256" key="5">
    <source>
        <dbReference type="ARBA" id="ARBA00022989"/>
    </source>
</evidence>
<evidence type="ECO:0000259" key="7">
    <source>
        <dbReference type="SMART" id="SM00337"/>
    </source>
</evidence>
<dbReference type="InterPro" id="IPR026298">
    <property type="entry name" value="Bcl-2_fam"/>
</dbReference>
<name>A0A1P8SNM5_CORFM</name>
<dbReference type="GO" id="GO:0097192">
    <property type="term" value="P:extrinsic apoptotic signaling pathway in absence of ligand"/>
    <property type="evidence" value="ECO:0007669"/>
    <property type="project" value="TreeGrafter"/>
</dbReference>
<dbReference type="GO" id="GO:0001836">
    <property type="term" value="P:release of cytochrome c from mitochondria"/>
    <property type="evidence" value="ECO:0007669"/>
    <property type="project" value="TreeGrafter"/>
</dbReference>
<dbReference type="InterPro" id="IPR036834">
    <property type="entry name" value="Bcl-2-like_sf"/>
</dbReference>
<proteinExistence type="evidence at transcript level"/>
<comment type="similarity">
    <text evidence="2">Belongs to the Bcl-2 family.</text>
</comment>
<dbReference type="PANTHER" id="PTHR11256">
    <property type="entry name" value="BCL-2 RELATED"/>
    <property type="match status" value="1"/>
</dbReference>
<dbReference type="AlphaFoldDB" id="A0A1P8SNM5"/>
<dbReference type="Pfam" id="PF00452">
    <property type="entry name" value="Bcl-2"/>
    <property type="match status" value="1"/>
</dbReference>
<evidence type="ECO:0000313" key="8">
    <source>
        <dbReference type="EMBL" id="APY24039.1"/>
    </source>
</evidence>
<dbReference type="Gene3D" id="1.10.437.10">
    <property type="entry name" value="Blc2-like"/>
    <property type="match status" value="1"/>
</dbReference>
<reference evidence="8" key="1">
    <citation type="submission" date="2016-05" db="EMBL/GenBank/DDBJ databases">
        <authorList>
            <person name="Lavstsen T."/>
            <person name="Jespersen J.S."/>
        </authorList>
    </citation>
    <scope>NUCLEOTIDE SEQUENCE</scope>
    <source>
        <tissue evidence="8">Visceral mass</tissue>
    </source>
</reference>
<dbReference type="CDD" id="cd06845">
    <property type="entry name" value="Bcl-2_like"/>
    <property type="match status" value="1"/>
</dbReference>
<dbReference type="GO" id="GO:0008630">
    <property type="term" value="P:intrinsic apoptotic signaling pathway in response to DNA damage"/>
    <property type="evidence" value="ECO:0007669"/>
    <property type="project" value="TreeGrafter"/>
</dbReference>
<accession>A0A1P8SNM5</accession>
<keyword evidence="3" id="KW-0812">Transmembrane</keyword>
<feature type="domain" description="Bcl-2 Bcl-2 homology region 1-3" evidence="7">
    <location>
        <begin position="89"/>
        <end position="188"/>
    </location>
</feature>
<organism evidence="8">
    <name type="scientific">Corbicula fluminea</name>
    <name type="common">Asian freshwater clam</name>
    <name type="synonym">Tellina fluminea</name>
    <dbReference type="NCBI Taxonomy" id="45949"/>
    <lineage>
        <taxon>Eukaryota</taxon>
        <taxon>Metazoa</taxon>
        <taxon>Spiralia</taxon>
        <taxon>Lophotrochozoa</taxon>
        <taxon>Mollusca</taxon>
        <taxon>Bivalvia</taxon>
        <taxon>Autobranchia</taxon>
        <taxon>Heteroconchia</taxon>
        <taxon>Euheterodonta</taxon>
        <taxon>Imparidentia</taxon>
        <taxon>Neoheterodontei</taxon>
        <taxon>Venerida</taxon>
        <taxon>Cyrenoidea</taxon>
        <taxon>Cyrenidae</taxon>
        <taxon>Corbicula</taxon>
    </lineage>
</organism>
<dbReference type="SUPFAM" id="SSF56854">
    <property type="entry name" value="Bcl-2 inhibitors of programmed cell death"/>
    <property type="match status" value="1"/>
</dbReference>
<comment type="subcellular location">
    <subcellularLocation>
        <location evidence="1">Endomembrane system</location>
    </subcellularLocation>
</comment>
<evidence type="ECO:0000256" key="6">
    <source>
        <dbReference type="ARBA" id="ARBA00023136"/>
    </source>
</evidence>
<evidence type="ECO:0000256" key="4">
    <source>
        <dbReference type="ARBA" id="ARBA00022703"/>
    </source>
</evidence>
<keyword evidence="4" id="KW-0053">Apoptosis</keyword>
<dbReference type="SMART" id="SM00337">
    <property type="entry name" value="BCL"/>
    <property type="match status" value="1"/>
</dbReference>
<keyword evidence="6" id="KW-0472">Membrane</keyword>
<evidence type="ECO:0000256" key="2">
    <source>
        <dbReference type="ARBA" id="ARBA00009458"/>
    </source>
</evidence>
<dbReference type="GO" id="GO:0012505">
    <property type="term" value="C:endomembrane system"/>
    <property type="evidence" value="ECO:0007669"/>
    <property type="project" value="UniProtKB-SubCell"/>
</dbReference>
<dbReference type="PANTHER" id="PTHR11256:SF47">
    <property type="entry name" value="BCL-2-LIKE PROTEIN 10"/>
    <property type="match status" value="1"/>
</dbReference>
<sequence length="227" mass="25570">MSNGSPAFSGINSTANNQRPNNLFLEIHNRWGNLSGNQGLNESMNEDVGSTGSLLKKVEKQAEAIAVDVFDNYEVEQEQRCPDRFCKAMRQTVKEVSDRYEVALRSKVDTFTNRRDCDMFQNFVKVADELFEDGVINWGKVIFLYAFASRLTAYLKKNNPENKDKIGLYVGKYVGSKHGRWILDNGGWDSFADSFLRENAVKDKTWMGILLSKALGAKDPSANSMAN</sequence>